<dbReference type="PANTHER" id="PTHR11803:SF58">
    <property type="entry name" value="PROTEIN HMF1-RELATED"/>
    <property type="match status" value="1"/>
</dbReference>
<comment type="similarity">
    <text evidence="1">Belongs to the RutC family.</text>
</comment>
<gene>
    <name evidence="2" type="ORF">OWR29_22080</name>
</gene>
<dbReference type="CDD" id="cd00448">
    <property type="entry name" value="YjgF_YER057c_UK114_family"/>
    <property type="match status" value="1"/>
</dbReference>
<sequence length="130" mass="13810">MQHHIRPAGTPPTNGYSHAVAYTGSTIVVSGQVPLDAEGRLIGEDDALEQTRQVFRNITAVLAAAGAEMSDVVKLTIFLTNLADLADFRTARNEFIDQSRPPASSLVQVAGLVNPDFRVEVEAIAVLPAG</sequence>
<comment type="caution">
    <text evidence="2">The sequence shown here is derived from an EMBL/GenBank/DDBJ whole genome shotgun (WGS) entry which is preliminary data.</text>
</comment>
<dbReference type="PANTHER" id="PTHR11803">
    <property type="entry name" value="2-IMINOBUTANOATE/2-IMINOPROPANOATE DEAMINASE RIDA"/>
    <property type="match status" value="1"/>
</dbReference>
<dbReference type="Pfam" id="PF01042">
    <property type="entry name" value="Ribonuc_L-PSP"/>
    <property type="match status" value="1"/>
</dbReference>
<accession>A0ABT4B493</accession>
<evidence type="ECO:0000313" key="2">
    <source>
        <dbReference type="EMBL" id="MCY1140695.1"/>
    </source>
</evidence>
<protein>
    <submittedName>
        <fullName evidence="2">RidA family protein</fullName>
    </submittedName>
</protein>
<dbReference type="InterPro" id="IPR035959">
    <property type="entry name" value="RutC-like_sf"/>
</dbReference>
<dbReference type="Gene3D" id="3.30.1330.40">
    <property type="entry name" value="RutC-like"/>
    <property type="match status" value="1"/>
</dbReference>
<dbReference type="RefSeq" id="WP_267564960.1">
    <property type="nucleotide sequence ID" value="NZ_JAPNTZ010000007.1"/>
</dbReference>
<evidence type="ECO:0000313" key="3">
    <source>
        <dbReference type="Proteomes" id="UP001151002"/>
    </source>
</evidence>
<dbReference type="InterPro" id="IPR006175">
    <property type="entry name" value="YjgF/YER057c/UK114"/>
</dbReference>
<organism evidence="2 3">
    <name type="scientific">Paractinoplanes pyxinae</name>
    <dbReference type="NCBI Taxonomy" id="2997416"/>
    <lineage>
        <taxon>Bacteria</taxon>
        <taxon>Bacillati</taxon>
        <taxon>Actinomycetota</taxon>
        <taxon>Actinomycetes</taxon>
        <taxon>Micromonosporales</taxon>
        <taxon>Micromonosporaceae</taxon>
        <taxon>Paractinoplanes</taxon>
    </lineage>
</organism>
<dbReference type="SUPFAM" id="SSF55298">
    <property type="entry name" value="YjgF-like"/>
    <property type="match status" value="1"/>
</dbReference>
<proteinExistence type="inferred from homology"/>
<reference evidence="2" key="1">
    <citation type="submission" date="2022-11" db="EMBL/GenBank/DDBJ databases">
        <authorList>
            <person name="Somphong A."/>
            <person name="Phongsopitanun W."/>
        </authorList>
    </citation>
    <scope>NUCLEOTIDE SEQUENCE</scope>
    <source>
        <strain evidence="2">Pm04-4</strain>
    </source>
</reference>
<dbReference type="EMBL" id="JAPNTZ010000007">
    <property type="protein sequence ID" value="MCY1140695.1"/>
    <property type="molecule type" value="Genomic_DNA"/>
</dbReference>
<keyword evidence="3" id="KW-1185">Reference proteome</keyword>
<evidence type="ECO:0000256" key="1">
    <source>
        <dbReference type="ARBA" id="ARBA00010552"/>
    </source>
</evidence>
<dbReference type="Proteomes" id="UP001151002">
    <property type="component" value="Unassembled WGS sequence"/>
</dbReference>
<name>A0ABT4B493_9ACTN</name>